<name>A0AAN7M9X5_MYCAM</name>
<reference evidence="1 2" key="1">
    <citation type="journal article" date="2023" name="J. Hered.">
        <title>Chromosome-level genome of the wood stork (Mycteria americana) provides insight into avian chromosome evolution.</title>
        <authorList>
            <person name="Flamio R. Jr."/>
            <person name="Ramstad K.M."/>
        </authorList>
    </citation>
    <scope>NUCLEOTIDE SEQUENCE [LARGE SCALE GENOMIC DNA]</scope>
    <source>
        <strain evidence="1">JAX WOST 10</strain>
    </source>
</reference>
<protein>
    <submittedName>
        <fullName evidence="1">Uncharacterized protein</fullName>
    </submittedName>
</protein>
<dbReference type="Proteomes" id="UP001333110">
    <property type="component" value="Unassembled WGS sequence"/>
</dbReference>
<gene>
    <name evidence="1" type="ORF">QYF61_006970</name>
</gene>
<evidence type="ECO:0000313" key="2">
    <source>
        <dbReference type="Proteomes" id="UP001333110"/>
    </source>
</evidence>
<proteinExistence type="predicted"/>
<accession>A0AAN7M9X5</accession>
<sequence>MEMKEEGDEPFFRPLEEASCSHNLVLLLLQLNHLGSCLRSKIARHNHPEGFWRTSTITSQVCRDGLRKAKAQLELNLASDLNENKTTFHNYIKSQRKTMENVRGIWSSI</sequence>
<keyword evidence="2" id="KW-1185">Reference proteome</keyword>
<dbReference type="AlphaFoldDB" id="A0AAN7M9X5"/>
<evidence type="ECO:0000313" key="1">
    <source>
        <dbReference type="EMBL" id="KAK4805993.1"/>
    </source>
</evidence>
<organism evidence="1 2">
    <name type="scientific">Mycteria americana</name>
    <name type="common">Wood stork</name>
    <dbReference type="NCBI Taxonomy" id="33587"/>
    <lineage>
        <taxon>Eukaryota</taxon>
        <taxon>Metazoa</taxon>
        <taxon>Chordata</taxon>
        <taxon>Craniata</taxon>
        <taxon>Vertebrata</taxon>
        <taxon>Euteleostomi</taxon>
        <taxon>Archelosauria</taxon>
        <taxon>Archosauria</taxon>
        <taxon>Dinosauria</taxon>
        <taxon>Saurischia</taxon>
        <taxon>Theropoda</taxon>
        <taxon>Coelurosauria</taxon>
        <taxon>Aves</taxon>
        <taxon>Neognathae</taxon>
        <taxon>Neoaves</taxon>
        <taxon>Aequornithes</taxon>
        <taxon>Ciconiiformes</taxon>
        <taxon>Ciconiidae</taxon>
        <taxon>Mycteria</taxon>
    </lineage>
</organism>
<comment type="caution">
    <text evidence="1">The sequence shown here is derived from an EMBL/GenBank/DDBJ whole genome shotgun (WGS) entry which is preliminary data.</text>
</comment>
<dbReference type="EMBL" id="JAUNZN010000046">
    <property type="protein sequence ID" value="KAK4805993.1"/>
    <property type="molecule type" value="Genomic_DNA"/>
</dbReference>